<dbReference type="InterPro" id="IPR003591">
    <property type="entry name" value="Leu-rich_rpt_typical-subtyp"/>
</dbReference>
<proteinExistence type="inferred from homology"/>
<keyword evidence="15" id="KW-1185">Reference proteome</keyword>
<keyword evidence="10" id="KW-0325">Glycoprotein</keyword>
<dbReference type="InterPro" id="IPR000157">
    <property type="entry name" value="TIR_dom"/>
</dbReference>
<feature type="signal peptide" evidence="12">
    <location>
        <begin position="1"/>
        <end position="20"/>
    </location>
</feature>
<evidence type="ECO:0000256" key="2">
    <source>
        <dbReference type="ARBA" id="ARBA00009634"/>
    </source>
</evidence>
<dbReference type="InterPro" id="IPR032675">
    <property type="entry name" value="LRR_dom_sf"/>
</dbReference>
<feature type="transmembrane region" description="Helical" evidence="11">
    <location>
        <begin position="524"/>
        <end position="554"/>
    </location>
</feature>
<feature type="chain" id="PRO_5032323510" description="TIR domain-containing protein" evidence="12">
    <location>
        <begin position="21"/>
        <end position="741"/>
    </location>
</feature>
<organism evidence="14 15">
    <name type="scientific">Mytilus galloprovincialis</name>
    <name type="common">Mediterranean mussel</name>
    <dbReference type="NCBI Taxonomy" id="29158"/>
    <lineage>
        <taxon>Eukaryota</taxon>
        <taxon>Metazoa</taxon>
        <taxon>Spiralia</taxon>
        <taxon>Lophotrochozoa</taxon>
        <taxon>Mollusca</taxon>
        <taxon>Bivalvia</taxon>
        <taxon>Autobranchia</taxon>
        <taxon>Pteriomorphia</taxon>
        <taxon>Mytilida</taxon>
        <taxon>Mytiloidea</taxon>
        <taxon>Mytilidae</taxon>
        <taxon>Mytilinae</taxon>
        <taxon>Mytilus</taxon>
    </lineage>
</organism>
<evidence type="ECO:0000256" key="11">
    <source>
        <dbReference type="SAM" id="Phobius"/>
    </source>
</evidence>
<evidence type="ECO:0000256" key="4">
    <source>
        <dbReference type="ARBA" id="ARBA00022692"/>
    </source>
</evidence>
<evidence type="ECO:0000313" key="14">
    <source>
        <dbReference type="EMBL" id="VDH90658.1"/>
    </source>
</evidence>
<evidence type="ECO:0000256" key="9">
    <source>
        <dbReference type="ARBA" id="ARBA00023170"/>
    </source>
</evidence>
<dbReference type="OrthoDB" id="6045633at2759"/>
<evidence type="ECO:0000256" key="3">
    <source>
        <dbReference type="ARBA" id="ARBA00022614"/>
    </source>
</evidence>
<keyword evidence="5 12" id="KW-0732">Signal</keyword>
<comment type="subcellular location">
    <subcellularLocation>
        <location evidence="1">Membrane</location>
        <topology evidence="1">Single-pass membrane protein</topology>
    </subcellularLocation>
</comment>
<comment type="similarity">
    <text evidence="2">Belongs to the Toll-like receptor family.</text>
</comment>
<dbReference type="SMART" id="SM00369">
    <property type="entry name" value="LRR_TYP"/>
    <property type="match status" value="2"/>
</dbReference>
<keyword evidence="9" id="KW-0675">Receptor</keyword>
<dbReference type="GO" id="GO:0005886">
    <property type="term" value="C:plasma membrane"/>
    <property type="evidence" value="ECO:0007669"/>
    <property type="project" value="TreeGrafter"/>
</dbReference>
<dbReference type="PANTHER" id="PTHR24365">
    <property type="entry name" value="TOLL-LIKE RECEPTOR"/>
    <property type="match status" value="1"/>
</dbReference>
<dbReference type="SUPFAM" id="SSF52200">
    <property type="entry name" value="Toll/Interleukin receptor TIR domain"/>
    <property type="match status" value="1"/>
</dbReference>
<name>A0A8B6BIQ4_MYTGA</name>
<keyword evidence="4 11" id="KW-0812">Transmembrane</keyword>
<protein>
    <recommendedName>
        <fullName evidence="13">TIR domain-containing protein</fullName>
    </recommendedName>
</protein>
<evidence type="ECO:0000256" key="8">
    <source>
        <dbReference type="ARBA" id="ARBA00023136"/>
    </source>
</evidence>
<feature type="domain" description="TIR" evidence="13">
    <location>
        <begin position="570"/>
        <end position="714"/>
    </location>
</feature>
<gene>
    <name evidence="14" type="ORF">MGAL_10B072199</name>
</gene>
<keyword evidence="3" id="KW-0433">Leucine-rich repeat</keyword>
<dbReference type="GO" id="GO:0038023">
    <property type="term" value="F:signaling receptor activity"/>
    <property type="evidence" value="ECO:0007669"/>
    <property type="project" value="TreeGrafter"/>
</dbReference>
<dbReference type="PROSITE" id="PS50104">
    <property type="entry name" value="TIR"/>
    <property type="match status" value="1"/>
</dbReference>
<evidence type="ECO:0000313" key="15">
    <source>
        <dbReference type="Proteomes" id="UP000596742"/>
    </source>
</evidence>
<dbReference type="PANTHER" id="PTHR24365:SF541">
    <property type="entry name" value="PROTEIN TOLL-RELATED"/>
    <property type="match status" value="1"/>
</dbReference>
<dbReference type="Pfam" id="PF13855">
    <property type="entry name" value="LRR_8"/>
    <property type="match status" value="1"/>
</dbReference>
<keyword evidence="7 11" id="KW-1133">Transmembrane helix</keyword>
<dbReference type="SUPFAM" id="SSF52058">
    <property type="entry name" value="L domain-like"/>
    <property type="match status" value="2"/>
</dbReference>
<dbReference type="PROSITE" id="PS51450">
    <property type="entry name" value="LRR"/>
    <property type="match status" value="2"/>
</dbReference>
<dbReference type="Pfam" id="PF01582">
    <property type="entry name" value="TIR"/>
    <property type="match status" value="1"/>
</dbReference>
<keyword evidence="8 11" id="KW-0472">Membrane</keyword>
<accession>A0A8B6BIQ4</accession>
<evidence type="ECO:0000256" key="1">
    <source>
        <dbReference type="ARBA" id="ARBA00004167"/>
    </source>
</evidence>
<dbReference type="EMBL" id="UYJE01000166">
    <property type="protein sequence ID" value="VDH90658.1"/>
    <property type="molecule type" value="Genomic_DNA"/>
</dbReference>
<dbReference type="InterPro" id="IPR001611">
    <property type="entry name" value="Leu-rich_rpt"/>
</dbReference>
<evidence type="ECO:0000259" key="13">
    <source>
        <dbReference type="PROSITE" id="PS50104"/>
    </source>
</evidence>
<keyword evidence="6" id="KW-0677">Repeat</keyword>
<sequence>MSELCIVLLMVVLCYNGSCSKTLDEQLGVLFNRSDLRCPKECETQDFLNKKRFEDSMECCTCAAESLWVVGTKVGHFDVLFVKHYIELKVKDHAVNFYNLIYTYGNITDIPSSVCNFGTIVYIDLSFNQIKDIRNIACLSILDTLLLAGNKIQSLIADVFHGMKHLRRVDVSFNQITKLEPTFFLYMEGSMFHFDLSYNNMSEIDVTNMVRLRQKYFCVVNFSHNVLNEITNPSNFSFQREQDFGHGGYLDFTYNNFSHFFNFEKIGFQDLQLFGKMQFYSFDFQHNNWICDCKFYPFVSQATLSSHILHASHVNFKCNRPPQFKNKIIKNFRHYPDLLICNISMSERCPHKCHCFYQPSRNQTVVNCRAKLSSKRFPLVLPEYKNLALDFSKNLISDLDNQFERTKNYTFRIKEINLEGNNFHSISEFAVSQLKRTTMFNMKQNQITSIDRSLRNLRPCNVQLGRLDLVCTCNDLWFQSWLPSPTMPCYNNTLIFCKTETGYKSITKVTKSELGCTEDSHLKWFNLCIGILISLVVIFAFTGYNFYIEIYILWRRFLRKVSRPVSRNSFQYDIYISCNEDDDGLRNWISCELLSHLNDRGLKSFLPYRDCQPGRPREEEIIDSISKSKSILVLLSDLHLLERESTKAWISCEWKYTWLKYREDFSKNVIIINYDFLNNRDVSNRYIQAFMRASICIDFSNYRKDMWSTLNSVLGLSSPSYGFRYHRFQSSLDTATIYLQT</sequence>
<dbReference type="Proteomes" id="UP000596742">
    <property type="component" value="Unassembled WGS sequence"/>
</dbReference>
<dbReference type="Gene3D" id="3.80.10.10">
    <property type="entry name" value="Ribonuclease Inhibitor"/>
    <property type="match status" value="2"/>
</dbReference>
<evidence type="ECO:0000256" key="5">
    <source>
        <dbReference type="ARBA" id="ARBA00022729"/>
    </source>
</evidence>
<comment type="caution">
    <text evidence="14">The sequence shown here is derived from an EMBL/GenBank/DDBJ whole genome shotgun (WGS) entry which is preliminary data.</text>
</comment>
<evidence type="ECO:0000256" key="10">
    <source>
        <dbReference type="ARBA" id="ARBA00023180"/>
    </source>
</evidence>
<evidence type="ECO:0000256" key="12">
    <source>
        <dbReference type="SAM" id="SignalP"/>
    </source>
</evidence>
<dbReference type="GO" id="GO:0007165">
    <property type="term" value="P:signal transduction"/>
    <property type="evidence" value="ECO:0007669"/>
    <property type="project" value="InterPro"/>
</dbReference>
<dbReference type="InterPro" id="IPR035897">
    <property type="entry name" value="Toll_tir_struct_dom_sf"/>
</dbReference>
<reference evidence="14" key="1">
    <citation type="submission" date="2018-11" db="EMBL/GenBank/DDBJ databases">
        <authorList>
            <person name="Alioto T."/>
            <person name="Alioto T."/>
        </authorList>
    </citation>
    <scope>NUCLEOTIDE SEQUENCE</scope>
</reference>
<evidence type="ECO:0000256" key="7">
    <source>
        <dbReference type="ARBA" id="ARBA00022989"/>
    </source>
</evidence>
<dbReference type="AlphaFoldDB" id="A0A8B6BIQ4"/>
<dbReference type="Gene3D" id="3.40.50.10140">
    <property type="entry name" value="Toll/interleukin-1 receptor homology (TIR) domain"/>
    <property type="match status" value="1"/>
</dbReference>
<evidence type="ECO:0000256" key="6">
    <source>
        <dbReference type="ARBA" id="ARBA00022737"/>
    </source>
</evidence>